<dbReference type="SUPFAM" id="SSF53335">
    <property type="entry name" value="S-adenosyl-L-methionine-dependent methyltransferases"/>
    <property type="match status" value="1"/>
</dbReference>
<evidence type="ECO:0000259" key="1">
    <source>
        <dbReference type="Pfam" id="PF08241"/>
    </source>
</evidence>
<keyword evidence="2" id="KW-0808">Transferase</keyword>
<keyword evidence="2" id="KW-0489">Methyltransferase</keyword>
<dbReference type="GO" id="GO:0008757">
    <property type="term" value="F:S-adenosylmethionine-dependent methyltransferase activity"/>
    <property type="evidence" value="ECO:0007669"/>
    <property type="project" value="InterPro"/>
</dbReference>
<proteinExistence type="predicted"/>
<dbReference type="InterPro" id="IPR013216">
    <property type="entry name" value="Methyltransf_11"/>
</dbReference>
<dbReference type="InterPro" id="IPR029063">
    <property type="entry name" value="SAM-dependent_MTases_sf"/>
</dbReference>
<evidence type="ECO:0000313" key="2">
    <source>
        <dbReference type="EMBL" id="MPM01291.1"/>
    </source>
</evidence>
<dbReference type="PANTHER" id="PTHR43861">
    <property type="entry name" value="TRANS-ACONITATE 2-METHYLTRANSFERASE-RELATED"/>
    <property type="match status" value="1"/>
</dbReference>
<dbReference type="Pfam" id="PF08241">
    <property type="entry name" value="Methyltransf_11"/>
    <property type="match status" value="1"/>
</dbReference>
<dbReference type="EMBL" id="VSSQ01000786">
    <property type="protein sequence ID" value="MPM01291.1"/>
    <property type="molecule type" value="Genomic_DNA"/>
</dbReference>
<organism evidence="2">
    <name type="scientific">bioreactor metagenome</name>
    <dbReference type="NCBI Taxonomy" id="1076179"/>
    <lineage>
        <taxon>unclassified sequences</taxon>
        <taxon>metagenomes</taxon>
        <taxon>ecological metagenomes</taxon>
    </lineage>
</organism>
<dbReference type="AlphaFoldDB" id="A0A644WCS8"/>
<reference evidence="2" key="1">
    <citation type="submission" date="2019-08" db="EMBL/GenBank/DDBJ databases">
        <authorList>
            <person name="Kucharzyk K."/>
            <person name="Murdoch R.W."/>
            <person name="Higgins S."/>
            <person name="Loffler F."/>
        </authorList>
    </citation>
    <scope>NUCLEOTIDE SEQUENCE</scope>
</reference>
<dbReference type="GO" id="GO:0043770">
    <property type="term" value="F:demethylmenaquinone methyltransferase activity"/>
    <property type="evidence" value="ECO:0007669"/>
    <property type="project" value="UniProtKB-EC"/>
</dbReference>
<dbReference type="EC" id="2.1.1.163" evidence="2"/>
<keyword evidence="2" id="KW-0830">Ubiquinone</keyword>
<dbReference type="GO" id="GO:0032259">
    <property type="term" value="P:methylation"/>
    <property type="evidence" value="ECO:0007669"/>
    <property type="project" value="UniProtKB-KW"/>
</dbReference>
<gene>
    <name evidence="2" type="primary">ubiE_40</name>
    <name evidence="2" type="ORF">SDC9_47530</name>
</gene>
<name>A0A644WCS8_9ZZZZ</name>
<sequence>MSYLFKYYSKQYDKFMKIFHLDKNKEIIKVIKDVNNLDILDIGGGTGTLSDILINLGADVTILDPEKKMTNIAKVKNNKVKIINGYSTNIDLKDNSFDLIIMRDSFHHIKDKEETLKECNRLLNNNGKILIYEFDRTHIVTKLICFFERSCFEKVKMLSKNEMKKLASRYFNNGEIIEISSYEYIYLGEILKGSINP</sequence>
<protein>
    <submittedName>
        <fullName evidence="2">Ubiquinone/menaquinone biosynthesis C-methyltransferase UbiE</fullName>
        <ecNumber evidence="2">2.1.1.163</ecNumber>
    </submittedName>
</protein>
<dbReference type="CDD" id="cd02440">
    <property type="entry name" value="AdoMet_MTases"/>
    <property type="match status" value="1"/>
</dbReference>
<dbReference type="Gene3D" id="3.40.50.150">
    <property type="entry name" value="Vaccinia Virus protein VP39"/>
    <property type="match status" value="1"/>
</dbReference>
<feature type="domain" description="Methyltransferase type 11" evidence="1">
    <location>
        <begin position="40"/>
        <end position="131"/>
    </location>
</feature>
<comment type="caution">
    <text evidence="2">The sequence shown here is derived from an EMBL/GenBank/DDBJ whole genome shotgun (WGS) entry which is preliminary data.</text>
</comment>
<accession>A0A644WCS8</accession>